<evidence type="ECO:0000313" key="2">
    <source>
        <dbReference type="EMBL" id="KAK6161984.1"/>
    </source>
</evidence>
<dbReference type="PANTHER" id="PTHR11439:SF442">
    <property type="entry name" value="CYSTEINE-RICH RLK (RECEPTOR-LIKE PROTEIN KINASE) 8"/>
    <property type="match status" value="1"/>
</dbReference>
<reference evidence="2 3" key="1">
    <citation type="journal article" date="2021" name="Comput. Struct. Biotechnol. J.">
        <title>De novo genome assembly of the potent medicinal plant Rehmannia glutinosa using nanopore technology.</title>
        <authorList>
            <person name="Ma L."/>
            <person name="Dong C."/>
            <person name="Song C."/>
            <person name="Wang X."/>
            <person name="Zheng X."/>
            <person name="Niu Y."/>
            <person name="Chen S."/>
            <person name="Feng W."/>
        </authorList>
    </citation>
    <scope>NUCLEOTIDE SEQUENCE [LARGE SCALE GENOMIC DNA]</scope>
    <source>
        <strain evidence="2">DH-2019</strain>
    </source>
</reference>
<accession>A0ABR0XSN9</accession>
<dbReference type="Proteomes" id="UP001318860">
    <property type="component" value="Unassembled WGS sequence"/>
</dbReference>
<dbReference type="InterPro" id="IPR043502">
    <property type="entry name" value="DNA/RNA_pol_sf"/>
</dbReference>
<dbReference type="SUPFAM" id="SSF56672">
    <property type="entry name" value="DNA/RNA polymerases"/>
    <property type="match status" value="1"/>
</dbReference>
<dbReference type="PANTHER" id="PTHR11439">
    <property type="entry name" value="GAG-POL-RELATED RETROTRANSPOSON"/>
    <property type="match status" value="1"/>
</dbReference>
<gene>
    <name evidence="2" type="ORF">DH2020_001825</name>
</gene>
<evidence type="ECO:0000259" key="1">
    <source>
        <dbReference type="Pfam" id="PF07727"/>
    </source>
</evidence>
<dbReference type="Pfam" id="PF07727">
    <property type="entry name" value="RVT_2"/>
    <property type="match status" value="1"/>
</dbReference>
<name>A0ABR0XSN9_REHGL</name>
<dbReference type="InterPro" id="IPR013103">
    <property type="entry name" value="RVT_2"/>
</dbReference>
<sequence length="374" mass="43222">MQEELNQFERNKVWELVKRPTHLNVIGTKWVFRNKMNEEGSVVRNKARLVAKGYCQEERIDFDETFAPIARLEAIRMFLVYAGKFEMSMMGEPTFFLGLQVKQLKNGTFISQTKYTRDLMKKFGMEEKSSVKIAMNTSVKMDVDADGKHVDQTRYRALIGSLLYLTASRPDITFAVGVCVRFQSAPKESHVTADKRILRYLKGSQEVGLWYPKEGGFKLIGYSYSDYAGCRVDRKSTSGTCQMLGNRLISWFSKKKNSIATTSTAEAEYIAAGNCCAQVLWMRQQLRDYEVEQKEIPIMCDNISAIAITQNPVLHSRTKHIDVRYHFIRDHVEKKDITMEYILTDKQLADIFTKPFFEIRFEELKHELGLIELS</sequence>
<feature type="domain" description="Reverse transcriptase Ty1/copia-type" evidence="1">
    <location>
        <begin position="11"/>
        <end position="82"/>
    </location>
</feature>
<keyword evidence="3" id="KW-1185">Reference proteome</keyword>
<dbReference type="EMBL" id="JABTTQ020000002">
    <property type="protein sequence ID" value="KAK6161984.1"/>
    <property type="molecule type" value="Genomic_DNA"/>
</dbReference>
<protein>
    <recommendedName>
        <fullName evidence="1">Reverse transcriptase Ty1/copia-type domain-containing protein</fullName>
    </recommendedName>
</protein>
<dbReference type="CDD" id="cd09272">
    <property type="entry name" value="RNase_HI_RT_Ty1"/>
    <property type="match status" value="1"/>
</dbReference>
<organism evidence="2 3">
    <name type="scientific">Rehmannia glutinosa</name>
    <name type="common">Chinese foxglove</name>
    <dbReference type="NCBI Taxonomy" id="99300"/>
    <lineage>
        <taxon>Eukaryota</taxon>
        <taxon>Viridiplantae</taxon>
        <taxon>Streptophyta</taxon>
        <taxon>Embryophyta</taxon>
        <taxon>Tracheophyta</taxon>
        <taxon>Spermatophyta</taxon>
        <taxon>Magnoliopsida</taxon>
        <taxon>eudicotyledons</taxon>
        <taxon>Gunneridae</taxon>
        <taxon>Pentapetalae</taxon>
        <taxon>asterids</taxon>
        <taxon>lamiids</taxon>
        <taxon>Lamiales</taxon>
        <taxon>Orobanchaceae</taxon>
        <taxon>Rehmannieae</taxon>
        <taxon>Rehmannia</taxon>
    </lineage>
</organism>
<evidence type="ECO:0000313" key="3">
    <source>
        <dbReference type="Proteomes" id="UP001318860"/>
    </source>
</evidence>
<comment type="caution">
    <text evidence="2">The sequence shown here is derived from an EMBL/GenBank/DDBJ whole genome shotgun (WGS) entry which is preliminary data.</text>
</comment>
<proteinExistence type="predicted"/>